<evidence type="ECO:0000256" key="1">
    <source>
        <dbReference type="SAM" id="Phobius"/>
    </source>
</evidence>
<name>A0A142B8C2_9GAMM</name>
<feature type="transmembrane region" description="Helical" evidence="1">
    <location>
        <begin position="6"/>
        <end position="27"/>
    </location>
</feature>
<reference evidence="2 3" key="1">
    <citation type="journal article" date="2016" name="Front. Microbiol.">
        <title>Genomic Insight into the Host-Endosymbiont Relationship of Endozoicomonas montiporae CL-33(T) with its Coral Host.</title>
        <authorList>
            <person name="Ding J.-Y."/>
            <person name="Shiu J.-H."/>
            <person name="Chen W.-M."/>
            <person name="Chiang Y.-R."/>
            <person name="Tang S.-L."/>
        </authorList>
    </citation>
    <scope>NUCLEOTIDE SEQUENCE [LARGE SCALE GENOMIC DNA]</scope>
    <source>
        <strain evidence="2 3">CL-33</strain>
    </source>
</reference>
<dbReference type="EMBL" id="CP013251">
    <property type="protein sequence ID" value="AMO54998.1"/>
    <property type="molecule type" value="Genomic_DNA"/>
</dbReference>
<keyword evidence="1" id="KW-0472">Membrane</keyword>
<sequence>MRRIYLFIGFFFFCLALFFAAYGYYLLIRAPGSDISAIEFIEKVISKIIRLMIK</sequence>
<evidence type="ECO:0000313" key="3">
    <source>
        <dbReference type="Proteomes" id="UP000071065"/>
    </source>
</evidence>
<dbReference type="KEGG" id="emp:EZMO1_0772"/>
<dbReference type="Proteomes" id="UP000071065">
    <property type="component" value="Chromosome"/>
</dbReference>
<dbReference type="AlphaFoldDB" id="A0A142B8C2"/>
<keyword evidence="1" id="KW-1133">Transmembrane helix</keyword>
<keyword evidence="1" id="KW-0812">Transmembrane</keyword>
<proteinExistence type="predicted"/>
<organism evidence="2 3">
    <name type="scientific">Endozoicomonas montiporae CL-33</name>
    <dbReference type="NCBI Taxonomy" id="570277"/>
    <lineage>
        <taxon>Bacteria</taxon>
        <taxon>Pseudomonadati</taxon>
        <taxon>Pseudomonadota</taxon>
        <taxon>Gammaproteobacteria</taxon>
        <taxon>Oceanospirillales</taxon>
        <taxon>Endozoicomonadaceae</taxon>
        <taxon>Endozoicomonas</taxon>
    </lineage>
</organism>
<dbReference type="PATRIC" id="fig|570277.3.peg.837"/>
<accession>A0A142B8C2</accession>
<gene>
    <name evidence="2" type="ORF">EZMO1_0772</name>
</gene>
<evidence type="ECO:0000313" key="2">
    <source>
        <dbReference type="EMBL" id="AMO54998.1"/>
    </source>
</evidence>
<protein>
    <submittedName>
        <fullName evidence="2">Uncharacterized protein</fullName>
    </submittedName>
</protein>